<dbReference type="Pfam" id="PF13635">
    <property type="entry name" value="DUF4143"/>
    <property type="match status" value="1"/>
</dbReference>
<organism evidence="3 4">
    <name type="scientific">Candidatus Magnetoglobus multicellularis str. Araruama</name>
    <dbReference type="NCBI Taxonomy" id="890399"/>
    <lineage>
        <taxon>Bacteria</taxon>
        <taxon>Pseudomonadati</taxon>
        <taxon>Thermodesulfobacteriota</taxon>
        <taxon>Desulfobacteria</taxon>
        <taxon>Desulfobacterales</taxon>
        <taxon>Desulfobacteraceae</taxon>
        <taxon>Candidatus Magnetoglobus</taxon>
    </lineage>
</organism>
<proteinExistence type="predicted"/>
<dbReference type="PANTHER" id="PTHR43566">
    <property type="entry name" value="CONSERVED PROTEIN"/>
    <property type="match status" value="1"/>
</dbReference>
<evidence type="ECO:0000313" key="3">
    <source>
        <dbReference type="EMBL" id="ETR69717.1"/>
    </source>
</evidence>
<feature type="domain" description="DUF4143" evidence="2">
    <location>
        <begin position="161"/>
        <end position="321"/>
    </location>
</feature>
<accession>A0A1V1P4D6</accession>
<comment type="caution">
    <text evidence="3">The sequence shown here is derived from an EMBL/GenBank/DDBJ whole genome shotgun (WGS) entry which is preliminary data.</text>
</comment>
<name>A0A1V1P4D6_9BACT</name>
<evidence type="ECO:0000259" key="2">
    <source>
        <dbReference type="Pfam" id="PF13635"/>
    </source>
</evidence>
<evidence type="ECO:0000259" key="1">
    <source>
        <dbReference type="Pfam" id="PF13173"/>
    </source>
</evidence>
<dbReference type="InterPro" id="IPR025420">
    <property type="entry name" value="DUF4143"/>
</dbReference>
<evidence type="ECO:0000313" key="4">
    <source>
        <dbReference type="Proteomes" id="UP000189670"/>
    </source>
</evidence>
<dbReference type="PANTHER" id="PTHR43566:SF2">
    <property type="entry name" value="DUF4143 DOMAIN-CONTAINING PROTEIN"/>
    <property type="match status" value="1"/>
</dbReference>
<dbReference type="AlphaFoldDB" id="A0A1V1P4D6"/>
<dbReference type="Proteomes" id="UP000189670">
    <property type="component" value="Unassembled WGS sequence"/>
</dbReference>
<gene>
    <name evidence="3" type="ORF">OMM_03750</name>
</gene>
<dbReference type="Pfam" id="PF13173">
    <property type="entry name" value="AAA_14"/>
    <property type="match status" value="1"/>
</dbReference>
<protein>
    <submittedName>
        <fullName evidence="3">ATPase</fullName>
    </submittedName>
</protein>
<reference evidence="4" key="1">
    <citation type="submission" date="2012-11" db="EMBL/GenBank/DDBJ databases">
        <authorList>
            <person name="Lucero-Rivera Y.E."/>
            <person name="Tovar-Ramirez D."/>
        </authorList>
    </citation>
    <scope>NUCLEOTIDE SEQUENCE [LARGE SCALE GENOMIC DNA]</scope>
    <source>
        <strain evidence="4">Araruama</strain>
    </source>
</reference>
<sequence>MQKKEIQYYTLDDFTVQSVIKSDPMGFCSSIKDSVAIDEVQRVPELFQAIKYCVDKDRRPGKFILTGSANIMLLPKMSEMLVGRMELIELWPFSYSEISGKKANFIEKIFSEEMPISCTMPFERDTLFKEICHGFYPELLTIKAEKRKTAWYSSYISTLLQREIKDLSRIEGLTEIPRLLSILSAQCGALLNMSQMSRNIGVSGPTLKRYISLLQAVFLLQLLPAWSGSIKKRLIKSPKVYLNDTGLLAYLSDFNPSKFSQHPDKLGALFENFILLELKKQISWSQIPINIFYYRTAGGREVDFLLEANDGRLVGIEVKSSASVSSKHFNGLRHLAEILGDRFHRGIVLYTGENHVPFSTKLHAVPVYNVLL</sequence>
<feature type="domain" description="AAA" evidence="1">
    <location>
        <begin position="3"/>
        <end position="98"/>
    </location>
</feature>
<dbReference type="EMBL" id="ATBP01000579">
    <property type="protein sequence ID" value="ETR69717.1"/>
    <property type="molecule type" value="Genomic_DNA"/>
</dbReference>
<dbReference type="InterPro" id="IPR041682">
    <property type="entry name" value="AAA_14"/>
</dbReference>